<protein>
    <recommendedName>
        <fullName evidence="1">Xylose isomerase-like TIM barrel domain-containing protein</fullName>
    </recommendedName>
</protein>
<dbReference type="Pfam" id="PF01261">
    <property type="entry name" value="AP_endonuc_2"/>
    <property type="match status" value="1"/>
</dbReference>
<dbReference type="Gene3D" id="3.20.20.150">
    <property type="entry name" value="Divalent-metal-dependent TIM barrel enzymes"/>
    <property type="match status" value="1"/>
</dbReference>
<dbReference type="AlphaFoldDB" id="A0A0K9YK91"/>
<dbReference type="RefSeq" id="WP_049741172.1">
    <property type="nucleotide sequence ID" value="NZ_BJON01000022.1"/>
</dbReference>
<evidence type="ECO:0000313" key="2">
    <source>
        <dbReference type="EMBL" id="GED71697.1"/>
    </source>
</evidence>
<dbReference type="EMBL" id="BJON01000022">
    <property type="protein sequence ID" value="GED71697.1"/>
    <property type="molecule type" value="Genomic_DNA"/>
</dbReference>
<dbReference type="PATRIC" id="fig|54915.3.peg.4143"/>
<evidence type="ECO:0000313" key="4">
    <source>
        <dbReference type="Proteomes" id="UP000036834"/>
    </source>
</evidence>
<keyword evidence="5" id="KW-1185">Reference proteome</keyword>
<dbReference type="InterPro" id="IPR036237">
    <property type="entry name" value="Xyl_isomerase-like_sf"/>
</dbReference>
<dbReference type="PANTHER" id="PTHR12110">
    <property type="entry name" value="HYDROXYPYRUVATE ISOMERASE"/>
    <property type="match status" value="1"/>
</dbReference>
<reference evidence="3" key="2">
    <citation type="submission" date="2015-07" db="EMBL/GenBank/DDBJ databases">
        <title>MeaNS - Measles Nucleotide Surveillance Program.</title>
        <authorList>
            <person name="Tran T."/>
            <person name="Druce J."/>
        </authorList>
    </citation>
    <scope>NUCLEOTIDE SEQUENCE</scope>
    <source>
        <strain evidence="3">DSM 9887</strain>
    </source>
</reference>
<dbReference type="SUPFAM" id="SSF51658">
    <property type="entry name" value="Xylose isomerase-like"/>
    <property type="match status" value="1"/>
</dbReference>
<organism evidence="3 4">
    <name type="scientific">Brevibacillus reuszeri</name>
    <dbReference type="NCBI Taxonomy" id="54915"/>
    <lineage>
        <taxon>Bacteria</taxon>
        <taxon>Bacillati</taxon>
        <taxon>Bacillota</taxon>
        <taxon>Bacilli</taxon>
        <taxon>Bacillales</taxon>
        <taxon>Paenibacillaceae</taxon>
        <taxon>Brevibacillus</taxon>
    </lineage>
</organism>
<dbReference type="Proteomes" id="UP000036834">
    <property type="component" value="Unassembled WGS sequence"/>
</dbReference>
<dbReference type="STRING" id="54915.ADS79_24965"/>
<dbReference type="PANTHER" id="PTHR12110:SF41">
    <property type="entry name" value="INOSOSE DEHYDRATASE"/>
    <property type="match status" value="1"/>
</dbReference>
<evidence type="ECO:0000259" key="1">
    <source>
        <dbReference type="Pfam" id="PF01261"/>
    </source>
</evidence>
<accession>A0A0K9YK91</accession>
<feature type="domain" description="Xylose isomerase-like TIM barrel" evidence="1">
    <location>
        <begin position="20"/>
        <end position="281"/>
    </location>
</feature>
<sequence length="304" mass="34671">MKFSVFTDMLGTESFEEALQLASGLGFSNVDVRAKLDGDTVDTISMEKAQAYKQMLDQYKLKVASVSSWAVNTCTFSGPPKYDNYDEAHHTAMYAVLERLFDLAHVWDAPFVRVYSLYRQENFLTLSEAEREAQYRHNAAIMRRHAEHAQERNKIIVVENEPPTLTSNAEELGKLAAYANHPHLKINWDIINGWRAQEYPTVEVYKHVMGHVWQTHLKGASRLSNSITEQNPHGNFGNFAIAGNDDYDHKPVIQAIAKFDPQVVMTIDTHYPSFYKQDQIGEVEAVRRTKAFFESLVEEVAAHD</sequence>
<dbReference type="EMBL" id="LGIQ01000011">
    <property type="protein sequence ID" value="KNB69178.1"/>
    <property type="molecule type" value="Genomic_DNA"/>
</dbReference>
<reference evidence="2 5" key="3">
    <citation type="submission" date="2019-06" db="EMBL/GenBank/DDBJ databases">
        <title>Whole genome shotgun sequence of Brevibacillus reuszeri NBRC 15719.</title>
        <authorList>
            <person name="Hosoyama A."/>
            <person name="Uohara A."/>
            <person name="Ohji S."/>
            <person name="Ichikawa N."/>
        </authorList>
    </citation>
    <scope>NUCLEOTIDE SEQUENCE [LARGE SCALE GENOMIC DNA]</scope>
    <source>
        <strain evidence="2 5">NBRC 15719</strain>
    </source>
</reference>
<dbReference type="InterPro" id="IPR050312">
    <property type="entry name" value="IolE/XylAMocC-like"/>
</dbReference>
<dbReference type="InterPro" id="IPR013022">
    <property type="entry name" value="Xyl_isomerase-like_TIM-brl"/>
</dbReference>
<evidence type="ECO:0000313" key="5">
    <source>
        <dbReference type="Proteomes" id="UP000319578"/>
    </source>
</evidence>
<name>A0A0K9YK91_9BACL</name>
<comment type="caution">
    <text evidence="3">The sequence shown here is derived from an EMBL/GenBank/DDBJ whole genome shotgun (WGS) entry which is preliminary data.</text>
</comment>
<reference evidence="4" key="1">
    <citation type="submission" date="2015-07" db="EMBL/GenBank/DDBJ databases">
        <title>Genome sequencing project for genomic taxonomy and phylogenomics of Bacillus-like bacteria.</title>
        <authorList>
            <person name="Liu B."/>
            <person name="Wang J."/>
            <person name="Zhu Y."/>
            <person name="Liu G."/>
            <person name="Chen Q."/>
            <person name="Chen Z."/>
            <person name="Lan J."/>
            <person name="Che J."/>
            <person name="Ge C."/>
            <person name="Shi H."/>
            <person name="Pan Z."/>
            <person name="Liu X."/>
        </authorList>
    </citation>
    <scope>NUCLEOTIDE SEQUENCE [LARGE SCALE GENOMIC DNA]</scope>
    <source>
        <strain evidence="4">DSM 9887</strain>
    </source>
</reference>
<dbReference type="Proteomes" id="UP000319578">
    <property type="component" value="Unassembled WGS sequence"/>
</dbReference>
<evidence type="ECO:0000313" key="3">
    <source>
        <dbReference type="EMBL" id="KNB69178.1"/>
    </source>
</evidence>
<gene>
    <name evidence="3" type="ORF">ADS79_24965</name>
    <name evidence="2" type="ORF">BRE01_53990</name>
</gene>
<proteinExistence type="predicted"/>